<organism evidence="5 6">
    <name type="scientific">Trachymyrmex cornetzi</name>
    <dbReference type="NCBI Taxonomy" id="471704"/>
    <lineage>
        <taxon>Eukaryota</taxon>
        <taxon>Metazoa</taxon>
        <taxon>Ecdysozoa</taxon>
        <taxon>Arthropoda</taxon>
        <taxon>Hexapoda</taxon>
        <taxon>Insecta</taxon>
        <taxon>Pterygota</taxon>
        <taxon>Neoptera</taxon>
        <taxon>Endopterygota</taxon>
        <taxon>Hymenoptera</taxon>
        <taxon>Apocrita</taxon>
        <taxon>Aculeata</taxon>
        <taxon>Formicoidea</taxon>
        <taxon>Formicidae</taxon>
        <taxon>Myrmicinae</taxon>
        <taxon>Trachymyrmex</taxon>
    </lineage>
</organism>
<dbReference type="GO" id="GO:0046872">
    <property type="term" value="F:metal ion binding"/>
    <property type="evidence" value="ECO:0007669"/>
    <property type="project" value="UniProtKB-KW"/>
</dbReference>
<dbReference type="PANTHER" id="PTHR23080:SF144">
    <property type="entry name" value="SPINDLE AND KINETOCHORE ASSOCIATED COMPLEX SUBUNIT 3"/>
    <property type="match status" value="1"/>
</dbReference>
<keyword evidence="6" id="KW-1185">Reference proteome</keyword>
<evidence type="ECO:0000259" key="4">
    <source>
        <dbReference type="Pfam" id="PF13613"/>
    </source>
</evidence>
<evidence type="ECO:0000259" key="3">
    <source>
        <dbReference type="Pfam" id="PF13359"/>
    </source>
</evidence>
<dbReference type="PANTHER" id="PTHR23080">
    <property type="entry name" value="THAP DOMAIN PROTEIN"/>
    <property type="match status" value="1"/>
</dbReference>
<dbReference type="EMBL" id="KQ979074">
    <property type="protein sequence ID" value="KYN23113.1"/>
    <property type="molecule type" value="Genomic_DNA"/>
</dbReference>
<accession>A0A195ED37</accession>
<dbReference type="Proteomes" id="UP000078492">
    <property type="component" value="Unassembled WGS sequence"/>
</dbReference>
<feature type="domain" description="Transposase Helix-turn-helix" evidence="4">
    <location>
        <begin position="40"/>
        <end position="81"/>
    </location>
</feature>
<sequence length="281" mass="32257">MTNYFISTNTKSYLGILNEWYWIIDLLHAQTKIIPEHIKLTLMKIKVNDTFRRLGEQFGISHAQASNIFNSTVPRLAHMLKTLIYFPHPMSIRKALPISFRANFSNVQSIIDCFEIQIEKPTNSVHQALTWSEYKKCNTLKYLISTTPYGFINFVSTGYGSRICDTLITEKSGFLNILPDECDVMADRGFKQIQSMLNKKKCILIRPPTVSASVKPSKVEVLEAKRIASLRIHIERVIRRLREFEMLKPHACIHHNLLCHTDSIVLIASALINLQTPIIKT</sequence>
<proteinExistence type="predicted"/>
<gene>
    <name evidence="5" type="ORF">ALC57_04898</name>
</gene>
<dbReference type="Pfam" id="PF13359">
    <property type="entry name" value="DDE_Tnp_4"/>
    <property type="match status" value="1"/>
</dbReference>
<keyword evidence="2" id="KW-0479">Metal-binding</keyword>
<evidence type="ECO:0000256" key="2">
    <source>
        <dbReference type="ARBA" id="ARBA00022723"/>
    </source>
</evidence>
<protein>
    <recommendedName>
        <fullName evidence="7">DDE Tnp4 domain-containing protein</fullName>
    </recommendedName>
</protein>
<dbReference type="AlphaFoldDB" id="A0A195ED37"/>
<feature type="domain" description="DDE Tnp4" evidence="3">
    <location>
        <begin position="111"/>
        <end position="273"/>
    </location>
</feature>
<dbReference type="STRING" id="471704.A0A195ED37"/>
<name>A0A195ED37_9HYME</name>
<dbReference type="Pfam" id="PF13613">
    <property type="entry name" value="HTH_Tnp_4"/>
    <property type="match status" value="1"/>
</dbReference>
<comment type="cofactor">
    <cofactor evidence="1">
        <name>a divalent metal cation</name>
        <dbReference type="ChEBI" id="CHEBI:60240"/>
    </cofactor>
</comment>
<dbReference type="InterPro" id="IPR027806">
    <property type="entry name" value="HARBI1_dom"/>
</dbReference>
<dbReference type="InterPro" id="IPR027805">
    <property type="entry name" value="Transposase_HTH_dom"/>
</dbReference>
<evidence type="ECO:0000256" key="1">
    <source>
        <dbReference type="ARBA" id="ARBA00001968"/>
    </source>
</evidence>
<evidence type="ECO:0008006" key="7">
    <source>
        <dbReference type="Google" id="ProtNLM"/>
    </source>
</evidence>
<evidence type="ECO:0000313" key="5">
    <source>
        <dbReference type="EMBL" id="KYN23113.1"/>
    </source>
</evidence>
<reference evidence="5 6" key="1">
    <citation type="submission" date="2015-09" db="EMBL/GenBank/DDBJ databases">
        <title>Trachymyrmex cornetzi WGS genome.</title>
        <authorList>
            <person name="Nygaard S."/>
            <person name="Hu H."/>
            <person name="Boomsma J."/>
            <person name="Zhang G."/>
        </authorList>
    </citation>
    <scope>NUCLEOTIDE SEQUENCE [LARGE SCALE GENOMIC DNA]</scope>
    <source>
        <strain evidence="5">Tcor2-1</strain>
        <tissue evidence="5">Whole body</tissue>
    </source>
</reference>
<evidence type="ECO:0000313" key="6">
    <source>
        <dbReference type="Proteomes" id="UP000078492"/>
    </source>
</evidence>